<feature type="domain" description="C2H2-type" evidence="1">
    <location>
        <begin position="2"/>
        <end position="30"/>
    </location>
</feature>
<gene>
    <name evidence="2" type="ORF">ACFPFO_16725</name>
</gene>
<evidence type="ECO:0000259" key="1">
    <source>
        <dbReference type="PROSITE" id="PS50157"/>
    </source>
</evidence>
<dbReference type="Pfam" id="PF26458">
    <property type="entry name" value="DUF8137"/>
    <property type="match status" value="1"/>
</dbReference>
<dbReference type="Proteomes" id="UP001595925">
    <property type="component" value="Unassembled WGS sequence"/>
</dbReference>
<organism evidence="2 3">
    <name type="scientific">Saliphagus infecundisoli</name>
    <dbReference type="NCBI Taxonomy" id="1849069"/>
    <lineage>
        <taxon>Archaea</taxon>
        <taxon>Methanobacteriati</taxon>
        <taxon>Methanobacteriota</taxon>
        <taxon>Stenosarchaea group</taxon>
        <taxon>Halobacteria</taxon>
        <taxon>Halobacteriales</taxon>
        <taxon>Natrialbaceae</taxon>
        <taxon>Saliphagus</taxon>
    </lineage>
</organism>
<proteinExistence type="predicted"/>
<dbReference type="AlphaFoldDB" id="A0ABD5QIC6"/>
<keyword evidence="3" id="KW-1185">Reference proteome</keyword>
<dbReference type="PROSITE" id="PS50157">
    <property type="entry name" value="ZINC_FINGER_C2H2_2"/>
    <property type="match status" value="1"/>
</dbReference>
<reference evidence="2 3" key="1">
    <citation type="journal article" date="2019" name="Int. J. Syst. Evol. Microbiol.">
        <title>The Global Catalogue of Microorganisms (GCM) 10K type strain sequencing project: providing services to taxonomists for standard genome sequencing and annotation.</title>
        <authorList>
            <consortium name="The Broad Institute Genomics Platform"/>
            <consortium name="The Broad Institute Genome Sequencing Center for Infectious Disease"/>
            <person name="Wu L."/>
            <person name="Ma J."/>
        </authorList>
    </citation>
    <scope>NUCLEOTIDE SEQUENCE [LARGE SCALE GENOMIC DNA]</scope>
    <source>
        <strain evidence="2 3">CGMCC 1.15824</strain>
    </source>
</reference>
<dbReference type="InterPro" id="IPR058450">
    <property type="entry name" value="DUF8137"/>
</dbReference>
<dbReference type="PROSITE" id="PS00028">
    <property type="entry name" value="ZINC_FINGER_C2H2_1"/>
    <property type="match status" value="1"/>
</dbReference>
<dbReference type="RefSeq" id="WP_224829180.1">
    <property type="nucleotide sequence ID" value="NZ_JAIVEF010000017.1"/>
</dbReference>
<protein>
    <recommendedName>
        <fullName evidence="1">C2H2-type domain-containing protein</fullName>
    </recommendedName>
</protein>
<accession>A0ABD5QIC6</accession>
<dbReference type="InterPro" id="IPR013087">
    <property type="entry name" value="Znf_C2H2_type"/>
</dbReference>
<name>A0ABD5QIC6_9EURY</name>
<evidence type="ECO:0000313" key="3">
    <source>
        <dbReference type="Proteomes" id="UP001595925"/>
    </source>
</evidence>
<comment type="caution">
    <text evidence="2">The sequence shown here is derived from an EMBL/GenBank/DDBJ whole genome shotgun (WGS) entry which is preliminary data.</text>
</comment>
<dbReference type="EMBL" id="JBHSJG010000047">
    <property type="protein sequence ID" value="MFC4989369.1"/>
    <property type="molecule type" value="Genomic_DNA"/>
</dbReference>
<sequence length="324" mass="37441">MPDCRYCEQSFESESNYRSHLYHDHDREELGRIDERRVEQSLDSLTINNTSALEVSLKRDFTRDTSIQAIDEYTHLLWKTLEWEDFETLRDLVWTYYEPLATHVDETVKAEGWPVLSKLLDTSDPRIETPPPGLCHLIANVCGRYVIRRRVTDGVESIPAEALDYLQVFADRELPIEDRQPLALSEPSLGYLEWEASYAYGWGIGHSDHDVAARIHEVAHSSEPEWSQSTLEQAFYANQHAAAGLVERILQDPDIDSRLFFLRAVPFEESEVTIYTRYWDWHDELPSEFELAPDVITRLQTCVIEADLVIDAPEDIPLDDTSDP</sequence>
<evidence type="ECO:0000313" key="2">
    <source>
        <dbReference type="EMBL" id="MFC4989369.1"/>
    </source>
</evidence>